<sequence>MDPIAHEPGMDGNAGMILLAEQQQKIFVKVTFILKMIRHLVQEIRCLSLIPSSNSRYAMVQKVTFVHQKSSTNGIGDLRVFQDL</sequence>
<dbReference type="EMBL" id="BMAW01035963">
    <property type="protein sequence ID" value="GFU41954.1"/>
    <property type="molecule type" value="Genomic_DNA"/>
</dbReference>
<name>A0A8X6R0M3_NEPPI</name>
<keyword evidence="2" id="KW-1185">Reference proteome</keyword>
<reference evidence="1" key="1">
    <citation type="submission" date="2020-08" db="EMBL/GenBank/DDBJ databases">
        <title>Multicomponent nature underlies the extraordinary mechanical properties of spider dragline silk.</title>
        <authorList>
            <person name="Kono N."/>
            <person name="Nakamura H."/>
            <person name="Mori M."/>
            <person name="Yoshida Y."/>
            <person name="Ohtoshi R."/>
            <person name="Malay A.D."/>
            <person name="Moran D.A.P."/>
            <person name="Tomita M."/>
            <person name="Numata K."/>
            <person name="Arakawa K."/>
        </authorList>
    </citation>
    <scope>NUCLEOTIDE SEQUENCE</scope>
</reference>
<evidence type="ECO:0000313" key="2">
    <source>
        <dbReference type="Proteomes" id="UP000887013"/>
    </source>
</evidence>
<gene>
    <name evidence="1" type="ORF">NPIL_71761</name>
</gene>
<comment type="caution">
    <text evidence="1">The sequence shown here is derived from an EMBL/GenBank/DDBJ whole genome shotgun (WGS) entry which is preliminary data.</text>
</comment>
<accession>A0A8X6R0M3</accession>
<dbReference type="Proteomes" id="UP000887013">
    <property type="component" value="Unassembled WGS sequence"/>
</dbReference>
<organism evidence="1 2">
    <name type="scientific">Nephila pilipes</name>
    <name type="common">Giant wood spider</name>
    <name type="synonym">Nephila maculata</name>
    <dbReference type="NCBI Taxonomy" id="299642"/>
    <lineage>
        <taxon>Eukaryota</taxon>
        <taxon>Metazoa</taxon>
        <taxon>Ecdysozoa</taxon>
        <taxon>Arthropoda</taxon>
        <taxon>Chelicerata</taxon>
        <taxon>Arachnida</taxon>
        <taxon>Araneae</taxon>
        <taxon>Araneomorphae</taxon>
        <taxon>Entelegynae</taxon>
        <taxon>Araneoidea</taxon>
        <taxon>Nephilidae</taxon>
        <taxon>Nephila</taxon>
    </lineage>
</organism>
<protein>
    <submittedName>
        <fullName evidence="1">Uncharacterized protein</fullName>
    </submittedName>
</protein>
<dbReference type="AlphaFoldDB" id="A0A8X6R0M3"/>
<evidence type="ECO:0000313" key="1">
    <source>
        <dbReference type="EMBL" id="GFU41954.1"/>
    </source>
</evidence>
<proteinExistence type="predicted"/>